<evidence type="ECO:0000259" key="4">
    <source>
        <dbReference type="PROSITE" id="PS50043"/>
    </source>
</evidence>
<dbReference type="GO" id="GO:0006355">
    <property type="term" value="P:regulation of DNA-templated transcription"/>
    <property type="evidence" value="ECO:0007669"/>
    <property type="project" value="InterPro"/>
</dbReference>
<dbReference type="PANTHER" id="PTHR44688">
    <property type="entry name" value="DNA-BINDING TRANSCRIPTIONAL ACTIVATOR DEVR_DOSR"/>
    <property type="match status" value="1"/>
</dbReference>
<dbReference type="InterPro" id="IPR016032">
    <property type="entry name" value="Sig_transdc_resp-reg_C-effctor"/>
</dbReference>
<dbReference type="Pfam" id="PF00196">
    <property type="entry name" value="GerE"/>
    <property type="match status" value="1"/>
</dbReference>
<dbReference type="RefSeq" id="WP_131608184.1">
    <property type="nucleotide sequence ID" value="NZ_SJSM01000003.1"/>
</dbReference>
<evidence type="ECO:0000256" key="3">
    <source>
        <dbReference type="ARBA" id="ARBA00023163"/>
    </source>
</evidence>
<dbReference type="Gene3D" id="3.30.450.20">
    <property type="entry name" value="PAS domain"/>
    <property type="match status" value="1"/>
</dbReference>
<dbReference type="CDD" id="cd06170">
    <property type="entry name" value="LuxR_C_like"/>
    <property type="match status" value="1"/>
</dbReference>
<evidence type="ECO:0000313" key="5">
    <source>
        <dbReference type="EMBL" id="TCC97826.1"/>
    </source>
</evidence>
<reference evidence="5 6" key="1">
    <citation type="submission" date="2019-02" db="EMBL/GenBank/DDBJ databases">
        <title>Pedobacter sp. RP-3-8 sp. nov., isolated from Arctic soil.</title>
        <authorList>
            <person name="Dahal R.H."/>
        </authorList>
    </citation>
    <scope>NUCLEOTIDE SEQUENCE [LARGE SCALE GENOMIC DNA]</scope>
    <source>
        <strain evidence="5 6">RP-3-8</strain>
    </source>
</reference>
<dbReference type="GO" id="GO:0003677">
    <property type="term" value="F:DNA binding"/>
    <property type="evidence" value="ECO:0007669"/>
    <property type="project" value="UniProtKB-KW"/>
</dbReference>
<dbReference type="PRINTS" id="PR00038">
    <property type="entry name" value="HTHLUXR"/>
</dbReference>
<gene>
    <name evidence="5" type="ORF">EZ444_07910</name>
</gene>
<proteinExistence type="predicted"/>
<sequence>MKQNAEILHGIWNKSKDIITSRNIDLDVSPDQIMSSFFCAGPYYYYVVDFYDRQIKYMSPYIEDVLGLDPKTVTFDDIIGQIHPDDIYYVAQAEEKILNYLYKHMGRNKVTEYKMSYCFRFKIADGSYQLFQHQAILLTTDEEGGFAKSLNIHTNINHLTTVNSHKATLTHIIGKYDFFQVDVLNEPALKSMERPFSKREMEVIRLIAEGRRNKEIAKLLFISLQTVNTHRKNIMRKSGTKTGLELIAMCIKEGFI</sequence>
<organism evidence="5 6">
    <name type="scientific">Pedobacter hiemivivus</name>
    <dbReference type="NCBI Taxonomy" id="2530454"/>
    <lineage>
        <taxon>Bacteria</taxon>
        <taxon>Pseudomonadati</taxon>
        <taxon>Bacteroidota</taxon>
        <taxon>Sphingobacteriia</taxon>
        <taxon>Sphingobacteriales</taxon>
        <taxon>Sphingobacteriaceae</taxon>
        <taxon>Pedobacter</taxon>
    </lineage>
</organism>
<keyword evidence="1" id="KW-0805">Transcription regulation</keyword>
<dbReference type="PROSITE" id="PS00622">
    <property type="entry name" value="HTH_LUXR_1"/>
    <property type="match status" value="1"/>
</dbReference>
<dbReference type="SMART" id="SM00421">
    <property type="entry name" value="HTH_LUXR"/>
    <property type="match status" value="1"/>
</dbReference>
<evidence type="ECO:0000256" key="1">
    <source>
        <dbReference type="ARBA" id="ARBA00023015"/>
    </source>
</evidence>
<dbReference type="Proteomes" id="UP000291117">
    <property type="component" value="Unassembled WGS sequence"/>
</dbReference>
<dbReference type="PANTHER" id="PTHR44688:SF16">
    <property type="entry name" value="DNA-BINDING TRANSCRIPTIONAL ACTIVATOR DEVR_DOSR"/>
    <property type="match status" value="1"/>
</dbReference>
<name>A0A4V2MKD5_9SPHI</name>
<dbReference type="InterPro" id="IPR035965">
    <property type="entry name" value="PAS-like_dom_sf"/>
</dbReference>
<keyword evidence="3" id="KW-0804">Transcription</keyword>
<dbReference type="InterPro" id="IPR036388">
    <property type="entry name" value="WH-like_DNA-bd_sf"/>
</dbReference>
<dbReference type="PROSITE" id="PS50043">
    <property type="entry name" value="HTH_LUXR_2"/>
    <property type="match status" value="1"/>
</dbReference>
<feature type="domain" description="HTH luxR-type" evidence="4">
    <location>
        <begin position="189"/>
        <end position="254"/>
    </location>
</feature>
<dbReference type="InterPro" id="IPR000792">
    <property type="entry name" value="Tscrpt_reg_LuxR_C"/>
</dbReference>
<protein>
    <submittedName>
        <fullName evidence="5">LuxR family transcriptional regulator</fullName>
    </submittedName>
</protein>
<evidence type="ECO:0000313" key="6">
    <source>
        <dbReference type="Proteomes" id="UP000291117"/>
    </source>
</evidence>
<keyword evidence="6" id="KW-1185">Reference proteome</keyword>
<accession>A0A4V2MKD5</accession>
<keyword evidence="2" id="KW-0238">DNA-binding</keyword>
<dbReference type="OrthoDB" id="965844at2"/>
<dbReference type="Gene3D" id="1.10.10.10">
    <property type="entry name" value="Winged helix-like DNA-binding domain superfamily/Winged helix DNA-binding domain"/>
    <property type="match status" value="1"/>
</dbReference>
<dbReference type="EMBL" id="SJSM01000003">
    <property type="protein sequence ID" value="TCC97826.1"/>
    <property type="molecule type" value="Genomic_DNA"/>
</dbReference>
<dbReference type="SUPFAM" id="SSF46894">
    <property type="entry name" value="C-terminal effector domain of the bipartite response regulators"/>
    <property type="match status" value="1"/>
</dbReference>
<dbReference type="AlphaFoldDB" id="A0A4V2MKD5"/>
<comment type="caution">
    <text evidence="5">The sequence shown here is derived from an EMBL/GenBank/DDBJ whole genome shotgun (WGS) entry which is preliminary data.</text>
</comment>
<dbReference type="SUPFAM" id="SSF55785">
    <property type="entry name" value="PYP-like sensor domain (PAS domain)"/>
    <property type="match status" value="1"/>
</dbReference>
<evidence type="ECO:0000256" key="2">
    <source>
        <dbReference type="ARBA" id="ARBA00023125"/>
    </source>
</evidence>